<dbReference type="PANTHER" id="PTHR30627">
    <property type="entry name" value="PEPTIDOGLYCAN D,D-TRANSPEPTIDASE"/>
    <property type="match status" value="1"/>
</dbReference>
<evidence type="ECO:0000313" key="4">
    <source>
        <dbReference type="EMBL" id="KKU10584.1"/>
    </source>
</evidence>
<dbReference type="Gene3D" id="3.30.450.330">
    <property type="match status" value="1"/>
</dbReference>
<evidence type="ECO:0000256" key="2">
    <source>
        <dbReference type="ARBA" id="ARBA00023136"/>
    </source>
</evidence>
<feature type="domain" description="Penicillin-binding protein transpeptidase" evidence="3">
    <location>
        <begin position="4"/>
        <end position="157"/>
    </location>
</feature>
<sequence length="171" mass="18555">RGTWNVVDLATTSFGQGIAVTGIQMIRAVSAIANGGYLVTPRIVEKIQGDGWSEDVRTDTPKRIISQKAAKEITQMMVEAAANGEAKWTNLRGYRVAGKTGTAQIPVAGHYDTENTNHSFVGFAPADKPKFIMLVTLQSPQSSPWASETAAPLWYTIAKDLFPYLAIEPET</sequence>
<dbReference type="EMBL" id="LCLA01000008">
    <property type="protein sequence ID" value="KKU10584.1"/>
    <property type="molecule type" value="Genomic_DNA"/>
</dbReference>
<organism evidence="4 5">
    <name type="scientific">Candidatus Woesebacteria bacterium GW2011_GWB1_45_5</name>
    <dbReference type="NCBI Taxonomy" id="1618581"/>
    <lineage>
        <taxon>Bacteria</taxon>
        <taxon>Candidatus Woeseibacteriota</taxon>
    </lineage>
</organism>
<dbReference type="Proteomes" id="UP000034329">
    <property type="component" value="Unassembled WGS sequence"/>
</dbReference>
<dbReference type="InterPro" id="IPR050515">
    <property type="entry name" value="Beta-lactam/transpept"/>
</dbReference>
<name>A0A0G1MQX0_9BACT</name>
<reference evidence="4 5" key="1">
    <citation type="journal article" date="2015" name="Nature">
        <title>rRNA introns, odd ribosomes, and small enigmatic genomes across a large radiation of phyla.</title>
        <authorList>
            <person name="Brown C.T."/>
            <person name="Hug L.A."/>
            <person name="Thomas B.C."/>
            <person name="Sharon I."/>
            <person name="Castelle C.J."/>
            <person name="Singh A."/>
            <person name="Wilkins M.J."/>
            <person name="Williams K.H."/>
            <person name="Banfield J.F."/>
        </authorList>
    </citation>
    <scope>NUCLEOTIDE SEQUENCE [LARGE SCALE GENOMIC DNA]</scope>
</reference>
<evidence type="ECO:0000256" key="1">
    <source>
        <dbReference type="ARBA" id="ARBA00004370"/>
    </source>
</evidence>
<dbReference type="InterPro" id="IPR001460">
    <property type="entry name" value="PCN-bd_Tpept"/>
</dbReference>
<protein>
    <submittedName>
        <fullName evidence="4">Peptidoglycan glycosyltransferase</fullName>
    </submittedName>
</protein>
<dbReference type="SUPFAM" id="SSF56601">
    <property type="entry name" value="beta-lactamase/transpeptidase-like"/>
    <property type="match status" value="1"/>
</dbReference>
<dbReference type="InterPro" id="IPR012338">
    <property type="entry name" value="Beta-lactam/transpept-like"/>
</dbReference>
<evidence type="ECO:0000313" key="5">
    <source>
        <dbReference type="Proteomes" id="UP000034329"/>
    </source>
</evidence>
<comment type="caution">
    <text evidence="4">The sequence shown here is derived from an EMBL/GenBank/DDBJ whole genome shotgun (WGS) entry which is preliminary data.</text>
</comment>
<dbReference type="GO" id="GO:0005886">
    <property type="term" value="C:plasma membrane"/>
    <property type="evidence" value="ECO:0007669"/>
    <property type="project" value="TreeGrafter"/>
</dbReference>
<keyword evidence="4" id="KW-0808">Transferase</keyword>
<dbReference type="GO" id="GO:0008658">
    <property type="term" value="F:penicillin binding"/>
    <property type="evidence" value="ECO:0007669"/>
    <property type="project" value="InterPro"/>
</dbReference>
<feature type="non-terminal residue" evidence="4">
    <location>
        <position position="1"/>
    </location>
</feature>
<dbReference type="PANTHER" id="PTHR30627:SF1">
    <property type="entry name" value="PEPTIDOGLYCAN D,D-TRANSPEPTIDASE FTSI"/>
    <property type="match status" value="1"/>
</dbReference>
<comment type="subcellular location">
    <subcellularLocation>
        <location evidence="1">Membrane</location>
    </subcellularLocation>
</comment>
<dbReference type="GO" id="GO:0016740">
    <property type="term" value="F:transferase activity"/>
    <property type="evidence" value="ECO:0007669"/>
    <property type="project" value="UniProtKB-KW"/>
</dbReference>
<keyword evidence="2" id="KW-0472">Membrane</keyword>
<dbReference type="AlphaFoldDB" id="A0A0G1MQX0"/>
<accession>A0A0G1MQX0</accession>
<dbReference type="Pfam" id="PF00905">
    <property type="entry name" value="Transpeptidase"/>
    <property type="match status" value="1"/>
</dbReference>
<proteinExistence type="predicted"/>
<gene>
    <name evidence="4" type="ORF">UX13_C0008G0010</name>
</gene>
<dbReference type="GO" id="GO:0071555">
    <property type="term" value="P:cell wall organization"/>
    <property type="evidence" value="ECO:0007669"/>
    <property type="project" value="TreeGrafter"/>
</dbReference>
<dbReference type="Gene3D" id="3.40.710.10">
    <property type="entry name" value="DD-peptidase/beta-lactamase superfamily"/>
    <property type="match status" value="1"/>
</dbReference>
<evidence type="ECO:0000259" key="3">
    <source>
        <dbReference type="Pfam" id="PF00905"/>
    </source>
</evidence>
<dbReference type="PATRIC" id="fig|1618581.3.peg.154"/>